<organism evidence="2 3">
    <name type="scientific">Bombardia bombarda</name>
    <dbReference type="NCBI Taxonomy" id="252184"/>
    <lineage>
        <taxon>Eukaryota</taxon>
        <taxon>Fungi</taxon>
        <taxon>Dikarya</taxon>
        <taxon>Ascomycota</taxon>
        <taxon>Pezizomycotina</taxon>
        <taxon>Sordariomycetes</taxon>
        <taxon>Sordariomycetidae</taxon>
        <taxon>Sordariales</taxon>
        <taxon>Lasiosphaeriaceae</taxon>
        <taxon>Bombardia</taxon>
    </lineage>
</organism>
<keyword evidence="2" id="KW-0489">Methyltransferase</keyword>
<feature type="non-terminal residue" evidence="2">
    <location>
        <position position="1"/>
    </location>
</feature>
<name>A0AA40BVH2_9PEZI</name>
<keyword evidence="3" id="KW-1185">Reference proteome</keyword>
<keyword evidence="2" id="KW-0808">Transferase</keyword>
<dbReference type="NCBIfam" id="NF041278">
    <property type="entry name" value="CmcJ_NvfI_EfuI"/>
    <property type="match status" value="1"/>
</dbReference>
<feature type="non-terminal residue" evidence="2">
    <location>
        <position position="226"/>
    </location>
</feature>
<comment type="caution">
    <text evidence="2">The sequence shown here is derived from an EMBL/GenBank/DDBJ whole genome shotgun (WGS) entry which is preliminary data.</text>
</comment>
<dbReference type="GO" id="GO:0016491">
    <property type="term" value="F:oxidoreductase activity"/>
    <property type="evidence" value="ECO:0007669"/>
    <property type="project" value="InterPro"/>
</dbReference>
<accession>A0AA40BVH2</accession>
<evidence type="ECO:0000256" key="1">
    <source>
        <dbReference type="ARBA" id="ARBA00023604"/>
    </source>
</evidence>
<dbReference type="Proteomes" id="UP001174934">
    <property type="component" value="Unassembled WGS sequence"/>
</dbReference>
<dbReference type="PANTHER" id="PTHR34598:SF3">
    <property type="entry name" value="OXIDOREDUCTASE AN1597"/>
    <property type="match status" value="1"/>
</dbReference>
<dbReference type="InterPro" id="IPR044053">
    <property type="entry name" value="AsaB-like"/>
</dbReference>
<proteinExistence type="inferred from homology"/>
<comment type="similarity">
    <text evidence="1">Belongs to the asaB hydroxylase/desaturase family.</text>
</comment>
<dbReference type="GO" id="GO:0032259">
    <property type="term" value="P:methylation"/>
    <property type="evidence" value="ECO:0007669"/>
    <property type="project" value="UniProtKB-KW"/>
</dbReference>
<dbReference type="PANTHER" id="PTHR34598">
    <property type="entry name" value="BLL6449 PROTEIN"/>
    <property type="match status" value="1"/>
</dbReference>
<evidence type="ECO:0000313" key="2">
    <source>
        <dbReference type="EMBL" id="KAK0615125.1"/>
    </source>
</evidence>
<evidence type="ECO:0000313" key="3">
    <source>
        <dbReference type="Proteomes" id="UP001174934"/>
    </source>
</evidence>
<protein>
    <submittedName>
        <fullName evidence="2">CmcJ-like methyltransferase</fullName>
    </submittedName>
</protein>
<dbReference type="GO" id="GO:0008168">
    <property type="term" value="F:methyltransferase activity"/>
    <property type="evidence" value="ECO:0007669"/>
    <property type="project" value="UniProtKB-KW"/>
</dbReference>
<dbReference type="EMBL" id="JAULSR010000007">
    <property type="protein sequence ID" value="KAK0615125.1"/>
    <property type="molecule type" value="Genomic_DNA"/>
</dbReference>
<dbReference type="AlphaFoldDB" id="A0AA40BVH2"/>
<gene>
    <name evidence="2" type="ORF">B0T17DRAFT_475338</name>
</gene>
<sequence>TDSIESGFYFLERNDTLYSTERPYTFKFPPSNGFPMSNLKHDKVNGIRIDNVRGREDEFQIEKQGFTVLKIDNELQYKDSINESDPEVMAYLKKMEGVLKEHLKASRVQVFHGTVYQFDQPTTAVHIRRQFGDEADALLRKRYQWINFWKPLRGPVNDWPLVLCDSSLVDPRRDLEIADLLYPNLATENSYMYYRPGLKWYFLSDHSPDEVLVFKQMDSLKGACPG</sequence>
<reference evidence="2" key="1">
    <citation type="submission" date="2023-06" db="EMBL/GenBank/DDBJ databases">
        <title>Genome-scale phylogeny and comparative genomics of the fungal order Sordariales.</title>
        <authorList>
            <consortium name="Lawrence Berkeley National Laboratory"/>
            <person name="Hensen N."/>
            <person name="Bonometti L."/>
            <person name="Westerberg I."/>
            <person name="Brannstrom I.O."/>
            <person name="Guillou S."/>
            <person name="Cros-Aarteil S."/>
            <person name="Calhoun S."/>
            <person name="Haridas S."/>
            <person name="Kuo A."/>
            <person name="Mondo S."/>
            <person name="Pangilinan J."/>
            <person name="Riley R."/>
            <person name="LaButti K."/>
            <person name="Andreopoulos B."/>
            <person name="Lipzen A."/>
            <person name="Chen C."/>
            <person name="Yanf M."/>
            <person name="Daum C."/>
            <person name="Ng V."/>
            <person name="Clum A."/>
            <person name="Steindorff A."/>
            <person name="Ohm R."/>
            <person name="Martin F."/>
            <person name="Silar P."/>
            <person name="Natvig D."/>
            <person name="Lalanne C."/>
            <person name="Gautier V."/>
            <person name="Ament-velasquez S.L."/>
            <person name="Kruys A."/>
            <person name="Hutchinson M.I."/>
            <person name="Powell A.J."/>
            <person name="Barry K."/>
            <person name="Miller A.N."/>
            <person name="Grigoriev I.V."/>
            <person name="Debuchy R."/>
            <person name="Gladieux P."/>
            <person name="Thoren M.H."/>
            <person name="Johannesson H."/>
        </authorList>
    </citation>
    <scope>NUCLEOTIDE SEQUENCE</scope>
    <source>
        <strain evidence="2">SMH3391-2</strain>
    </source>
</reference>